<dbReference type="EMBL" id="CM003534">
    <property type="protein sequence ID" value="RCV35805.1"/>
    <property type="molecule type" value="Genomic_DNA"/>
</dbReference>
<name>A0A368S066_SETIT</name>
<dbReference type="AlphaFoldDB" id="A0A368S066"/>
<dbReference type="InterPro" id="IPR013201">
    <property type="entry name" value="Prot_inhib_I29"/>
</dbReference>
<feature type="domain" description="Cathepsin propeptide inhibitor" evidence="1">
    <location>
        <begin position="66"/>
        <end position="108"/>
    </location>
</feature>
<dbReference type="SMART" id="SM00848">
    <property type="entry name" value="Inhibitor_I29"/>
    <property type="match status" value="1"/>
</dbReference>
<sequence length="185" mass="21944">MNKDGSFAWLEYIDYINFRRSNPEMTDPEVIDEMLRRRYAVADQEMKIVEHQEDVRVDEAAMKARFEDWMKEYDKTYKNEEEKARRYEIFKQNAINADKANASVPHEIYRLRSRQDDFPWESYFCRMSKMYAEGRVDGVPGTVDAHQEVECTEAVKQCYRELKARKAKQDAAARKSEQTADADNL</sequence>
<dbReference type="InterPro" id="IPR038765">
    <property type="entry name" value="Papain-like_cys_pep_sf"/>
</dbReference>
<dbReference type="SUPFAM" id="SSF54001">
    <property type="entry name" value="Cysteine proteinases"/>
    <property type="match status" value="1"/>
</dbReference>
<accession>A0A368S066</accession>
<gene>
    <name evidence="2" type="ORF">SETIT_7G269700v2</name>
</gene>
<dbReference type="OrthoDB" id="696604at2759"/>
<evidence type="ECO:0000313" key="2">
    <source>
        <dbReference type="EMBL" id="RCV35805.1"/>
    </source>
</evidence>
<reference evidence="2" key="1">
    <citation type="journal article" date="2012" name="Nat. Biotechnol.">
        <title>Reference genome sequence of the model plant Setaria.</title>
        <authorList>
            <person name="Bennetzen J.L."/>
            <person name="Schmutz J."/>
            <person name="Wang H."/>
            <person name="Percifield R."/>
            <person name="Hawkins J."/>
            <person name="Pontaroli A.C."/>
            <person name="Estep M."/>
            <person name="Feng L."/>
            <person name="Vaughn J.N."/>
            <person name="Grimwood J."/>
            <person name="Jenkins J."/>
            <person name="Barry K."/>
            <person name="Lindquist E."/>
            <person name="Hellsten U."/>
            <person name="Deshpande S."/>
            <person name="Wang X."/>
            <person name="Wu X."/>
            <person name="Mitros T."/>
            <person name="Triplett J."/>
            <person name="Yang X."/>
            <person name="Ye C.Y."/>
            <person name="Mauro-Herrera M."/>
            <person name="Wang L."/>
            <person name="Li P."/>
            <person name="Sharma M."/>
            <person name="Sharma R."/>
            <person name="Ronald P.C."/>
            <person name="Panaud O."/>
            <person name="Kellogg E.A."/>
            <person name="Brutnell T.P."/>
            <person name="Doust A.N."/>
            <person name="Tuskan G.A."/>
            <person name="Rokhsar D."/>
            <person name="Devos K.M."/>
        </authorList>
    </citation>
    <scope>NUCLEOTIDE SEQUENCE [LARGE SCALE GENOMIC DNA]</scope>
    <source>
        <strain evidence="2">Yugu1</strain>
    </source>
</reference>
<dbReference type="Gene3D" id="1.10.287.2250">
    <property type="match status" value="1"/>
</dbReference>
<dbReference type="Pfam" id="PF08246">
    <property type="entry name" value="Inhibitor_I29"/>
    <property type="match status" value="1"/>
</dbReference>
<organism evidence="2">
    <name type="scientific">Setaria italica</name>
    <name type="common">Foxtail millet</name>
    <name type="synonym">Panicum italicum</name>
    <dbReference type="NCBI Taxonomy" id="4555"/>
    <lineage>
        <taxon>Eukaryota</taxon>
        <taxon>Viridiplantae</taxon>
        <taxon>Streptophyta</taxon>
        <taxon>Embryophyta</taxon>
        <taxon>Tracheophyta</taxon>
        <taxon>Spermatophyta</taxon>
        <taxon>Magnoliopsida</taxon>
        <taxon>Liliopsida</taxon>
        <taxon>Poales</taxon>
        <taxon>Poaceae</taxon>
        <taxon>PACMAD clade</taxon>
        <taxon>Panicoideae</taxon>
        <taxon>Panicodae</taxon>
        <taxon>Paniceae</taxon>
        <taxon>Cenchrinae</taxon>
        <taxon>Setaria</taxon>
    </lineage>
</organism>
<proteinExistence type="predicted"/>
<protein>
    <recommendedName>
        <fullName evidence="1">Cathepsin propeptide inhibitor domain-containing protein</fullName>
    </recommendedName>
</protein>
<reference evidence="2" key="2">
    <citation type="submission" date="2015-07" db="EMBL/GenBank/DDBJ databases">
        <authorList>
            <person name="Noorani M."/>
        </authorList>
    </citation>
    <scope>NUCLEOTIDE SEQUENCE</scope>
    <source>
        <strain evidence="2">Yugu1</strain>
    </source>
</reference>
<evidence type="ECO:0000259" key="1">
    <source>
        <dbReference type="SMART" id="SM00848"/>
    </source>
</evidence>